<organism evidence="2">
    <name type="scientific">Mammaliicoccus stepanovicii</name>
    <dbReference type="NCBI Taxonomy" id="643214"/>
    <lineage>
        <taxon>Bacteria</taxon>
        <taxon>Bacillati</taxon>
        <taxon>Bacillota</taxon>
        <taxon>Bacilli</taxon>
        <taxon>Bacillales</taxon>
        <taxon>Staphylococcaceae</taxon>
        <taxon>Mammaliicoccus</taxon>
    </lineage>
</organism>
<reference evidence="2" key="1">
    <citation type="journal article" date="2016" name="PLoS ONE">
        <title>A Look into the Melting Pot: The mecC-Harboring Region Is a Recombination Hot Spot in Staphylococcus stepanovicii.</title>
        <authorList>
            <person name="Semmler T."/>
            <person name="Harrison E.M."/>
            <person name="Lubke-Becker A."/>
            <person name="Ulrich R.G."/>
            <person name="Wieler L.H."/>
            <person name="Guenther S."/>
            <person name="Stamm I."/>
            <person name="Hanssen A.M."/>
            <person name="Holmes M.A."/>
            <person name="Vincze S."/>
            <person name="Walther B."/>
        </authorList>
    </citation>
    <scope>NUCLEOTIDE SEQUENCE</scope>
    <source>
        <strain evidence="2">IMT28705</strain>
    </source>
</reference>
<dbReference type="InterPro" id="IPR016181">
    <property type="entry name" value="Acyl_CoA_acyltransferase"/>
</dbReference>
<accession>A0A0K2JNF5</accession>
<dbReference type="InterPro" id="IPR000182">
    <property type="entry name" value="GNAT_dom"/>
</dbReference>
<keyword evidence="2" id="KW-0808">Transferase</keyword>
<dbReference type="CDD" id="cd04301">
    <property type="entry name" value="NAT_SF"/>
    <property type="match status" value="1"/>
</dbReference>
<protein>
    <submittedName>
        <fullName evidence="2">Acetyltransferase GNAT family protein</fullName>
    </submittedName>
</protein>
<dbReference type="EMBL" id="KR732654">
    <property type="protein sequence ID" value="ALB00630.1"/>
    <property type="molecule type" value="Genomic_DNA"/>
</dbReference>
<dbReference type="PROSITE" id="PS51186">
    <property type="entry name" value="GNAT"/>
    <property type="match status" value="1"/>
</dbReference>
<feature type="domain" description="N-acetyltransferase" evidence="1">
    <location>
        <begin position="1"/>
        <end position="138"/>
    </location>
</feature>
<dbReference type="GO" id="GO:0016747">
    <property type="term" value="F:acyltransferase activity, transferring groups other than amino-acyl groups"/>
    <property type="evidence" value="ECO:0007669"/>
    <property type="project" value="InterPro"/>
</dbReference>
<dbReference type="SUPFAM" id="SSF55729">
    <property type="entry name" value="Acyl-CoA N-acyltransferases (Nat)"/>
    <property type="match status" value="1"/>
</dbReference>
<evidence type="ECO:0000313" key="2">
    <source>
        <dbReference type="EMBL" id="ALB00630.1"/>
    </source>
</evidence>
<dbReference type="Pfam" id="PF00583">
    <property type="entry name" value="Acetyltransf_1"/>
    <property type="match status" value="1"/>
</dbReference>
<sequence length="157" mass="18145">MEYKECKKIDSLIYSSLLEREDYDNEMVVSTGRYTLSELPCVVAIKNNNVFGLLTYQIYDDYLEIISIDSFLENKGIGSELLKKIETIALDLNKKMIKVITTNENIKALYFYQKNKYRIIEIIANAVIEARKIKPTIPLIGENGIEIKDEIILIKKL</sequence>
<proteinExistence type="predicted"/>
<dbReference type="Gene3D" id="3.40.630.30">
    <property type="match status" value="1"/>
</dbReference>
<name>A0A0K2JNF5_9STAP</name>
<evidence type="ECO:0000259" key="1">
    <source>
        <dbReference type="PROSITE" id="PS51186"/>
    </source>
</evidence>
<dbReference type="AlphaFoldDB" id="A0A0K2JNF5"/>